<dbReference type="Proteomes" id="UP000663879">
    <property type="component" value="Unassembled WGS sequence"/>
</dbReference>
<name>A0A814RB97_9BILA</name>
<dbReference type="EMBL" id="CAJNOC010009624">
    <property type="protein sequence ID" value="CAF1131159.1"/>
    <property type="molecule type" value="Genomic_DNA"/>
</dbReference>
<evidence type="ECO:0000313" key="2">
    <source>
        <dbReference type="Proteomes" id="UP000663879"/>
    </source>
</evidence>
<keyword evidence="2" id="KW-1185">Reference proteome</keyword>
<proteinExistence type="predicted"/>
<gene>
    <name evidence="1" type="ORF">OXX778_LOCUS22481</name>
</gene>
<feature type="non-terminal residue" evidence="1">
    <location>
        <position position="1"/>
    </location>
</feature>
<organism evidence="1 2">
    <name type="scientific">Brachionus calyciflorus</name>
    <dbReference type="NCBI Taxonomy" id="104777"/>
    <lineage>
        <taxon>Eukaryota</taxon>
        <taxon>Metazoa</taxon>
        <taxon>Spiralia</taxon>
        <taxon>Gnathifera</taxon>
        <taxon>Rotifera</taxon>
        <taxon>Eurotatoria</taxon>
        <taxon>Monogononta</taxon>
        <taxon>Pseudotrocha</taxon>
        <taxon>Ploima</taxon>
        <taxon>Brachionidae</taxon>
        <taxon>Brachionus</taxon>
    </lineage>
</organism>
<protein>
    <submittedName>
        <fullName evidence="1">Uncharacterized protein</fullName>
    </submittedName>
</protein>
<sequence length="202" mass="23690">FISETNFYINVCNTFGGGYVYSVLPDRVIHTCSKSCRPIVLKCAFSNESLKTLIKECVLFLSDYTRISYSIGFKVAYNKEKFNAYLFVLERTKDPDEKKIGLINFLIENNVHKLNDKCENTDLIDFLDSYNKDDLSKYNVKICFKKEINEENVNEDINFFLDKNKIDSNDDGFAKITIEKEELNTIYKLWRKKFHGDLLKFL</sequence>
<reference evidence="1" key="1">
    <citation type="submission" date="2021-02" db="EMBL/GenBank/DDBJ databases">
        <authorList>
            <person name="Nowell W R."/>
        </authorList>
    </citation>
    <scope>NUCLEOTIDE SEQUENCE</scope>
    <source>
        <strain evidence="1">Ploen Becks lab</strain>
    </source>
</reference>
<comment type="caution">
    <text evidence="1">The sequence shown here is derived from an EMBL/GenBank/DDBJ whole genome shotgun (WGS) entry which is preliminary data.</text>
</comment>
<dbReference type="AlphaFoldDB" id="A0A814RB97"/>
<evidence type="ECO:0000313" key="1">
    <source>
        <dbReference type="EMBL" id="CAF1131159.1"/>
    </source>
</evidence>
<accession>A0A814RB97</accession>